<dbReference type="SMART" id="SM00086">
    <property type="entry name" value="PAC"/>
    <property type="match status" value="2"/>
</dbReference>
<proteinExistence type="predicted"/>
<dbReference type="InterPro" id="IPR029787">
    <property type="entry name" value="Nucleotide_cyclase"/>
</dbReference>
<dbReference type="GO" id="GO:0043709">
    <property type="term" value="P:cell adhesion involved in single-species biofilm formation"/>
    <property type="evidence" value="ECO:0007669"/>
    <property type="project" value="TreeGrafter"/>
</dbReference>
<dbReference type="InterPro" id="IPR000014">
    <property type="entry name" value="PAS"/>
</dbReference>
<dbReference type="GO" id="GO:0000160">
    <property type="term" value="P:phosphorelay signal transduction system"/>
    <property type="evidence" value="ECO:0007669"/>
    <property type="project" value="InterPro"/>
</dbReference>
<dbReference type="GO" id="GO:0052621">
    <property type="term" value="F:diguanylate cyclase activity"/>
    <property type="evidence" value="ECO:0007669"/>
    <property type="project" value="TreeGrafter"/>
</dbReference>
<evidence type="ECO:0000259" key="5">
    <source>
        <dbReference type="PROSITE" id="PS50112"/>
    </source>
</evidence>
<keyword evidence="3" id="KW-0597">Phosphoprotein</keyword>
<dbReference type="Pfam" id="PF00072">
    <property type="entry name" value="Response_reg"/>
    <property type="match status" value="1"/>
</dbReference>
<dbReference type="Gene3D" id="3.30.450.20">
    <property type="entry name" value="PAS domain"/>
    <property type="match status" value="3"/>
</dbReference>
<dbReference type="SUPFAM" id="SSF55785">
    <property type="entry name" value="PYP-like sensor domain (PAS domain)"/>
    <property type="match status" value="3"/>
</dbReference>
<evidence type="ECO:0000313" key="8">
    <source>
        <dbReference type="EMBL" id="PHJ37674.1"/>
    </source>
</evidence>
<evidence type="ECO:0000256" key="2">
    <source>
        <dbReference type="ARBA" id="ARBA00024867"/>
    </source>
</evidence>
<evidence type="ECO:0000259" key="4">
    <source>
        <dbReference type="PROSITE" id="PS50110"/>
    </source>
</evidence>
<dbReference type="AlphaFoldDB" id="A0A2C6MDM6"/>
<dbReference type="CDD" id="cd01949">
    <property type="entry name" value="GGDEF"/>
    <property type="match status" value="1"/>
</dbReference>
<dbReference type="InterPro" id="IPR035965">
    <property type="entry name" value="PAS-like_dom_sf"/>
</dbReference>
<dbReference type="CDD" id="cd17534">
    <property type="entry name" value="REC_DC-like"/>
    <property type="match status" value="1"/>
</dbReference>
<feature type="domain" description="PAS" evidence="5">
    <location>
        <begin position="257"/>
        <end position="312"/>
    </location>
</feature>
<accession>A0A2C6MDM6</accession>
<evidence type="ECO:0000259" key="6">
    <source>
        <dbReference type="PROSITE" id="PS50113"/>
    </source>
</evidence>
<gene>
    <name evidence="8" type="ORF">P378_14415</name>
</gene>
<dbReference type="PANTHER" id="PTHR45138">
    <property type="entry name" value="REGULATORY COMPONENTS OF SENSORY TRANSDUCTION SYSTEM"/>
    <property type="match status" value="1"/>
</dbReference>
<dbReference type="PROSITE" id="PS50113">
    <property type="entry name" value="PAC"/>
    <property type="match status" value="1"/>
</dbReference>
<dbReference type="InterPro" id="IPR000160">
    <property type="entry name" value="GGDEF_dom"/>
</dbReference>
<dbReference type="SUPFAM" id="SSF55073">
    <property type="entry name" value="Nucleotide cyclase"/>
    <property type="match status" value="1"/>
</dbReference>
<dbReference type="OrthoDB" id="9783388at2"/>
<dbReference type="RefSeq" id="WP_099083553.1">
    <property type="nucleotide sequence ID" value="NZ_AWQQ01000087.1"/>
</dbReference>
<dbReference type="EMBL" id="AWQQ01000087">
    <property type="protein sequence ID" value="PHJ37674.1"/>
    <property type="molecule type" value="Genomic_DNA"/>
</dbReference>
<dbReference type="PROSITE" id="PS50110">
    <property type="entry name" value="RESPONSE_REGULATORY"/>
    <property type="match status" value="1"/>
</dbReference>
<feature type="domain" description="Response regulatory" evidence="4">
    <location>
        <begin position="8"/>
        <end position="123"/>
    </location>
</feature>
<reference evidence="8 9" key="1">
    <citation type="submission" date="2013-09" db="EMBL/GenBank/DDBJ databases">
        <title>Biodegradation of hydrocarbons in the deep terrestrial subsurface : characterization of a microbial consortium composed of two Desulfotomaculum species originating from a deep geological formation.</title>
        <authorList>
            <person name="Aullo T."/>
            <person name="Berlendis S."/>
            <person name="Lascourreges J.-F."/>
            <person name="Dessort D."/>
            <person name="Saint-Laurent S."/>
            <person name="Schraauwers B."/>
            <person name="Mas J."/>
            <person name="Magot M."/>
            <person name="Ranchou-Peyruse A."/>
        </authorList>
    </citation>
    <scope>NUCLEOTIDE SEQUENCE [LARGE SCALE GENOMIC DNA]</scope>
    <source>
        <strain evidence="8 9">Bs107</strain>
    </source>
</reference>
<evidence type="ECO:0000259" key="7">
    <source>
        <dbReference type="PROSITE" id="PS50887"/>
    </source>
</evidence>
<dbReference type="InterPro" id="IPR011006">
    <property type="entry name" value="CheY-like_superfamily"/>
</dbReference>
<dbReference type="SMART" id="SM00448">
    <property type="entry name" value="REC"/>
    <property type="match status" value="1"/>
</dbReference>
<dbReference type="Gene3D" id="3.40.50.2300">
    <property type="match status" value="1"/>
</dbReference>
<feature type="modified residue" description="4-aspartylphosphate" evidence="3">
    <location>
        <position position="58"/>
    </location>
</feature>
<dbReference type="SMART" id="SM00267">
    <property type="entry name" value="GGDEF"/>
    <property type="match status" value="1"/>
</dbReference>
<feature type="domain" description="PAC" evidence="6">
    <location>
        <begin position="336"/>
        <end position="386"/>
    </location>
</feature>
<dbReference type="NCBIfam" id="TIGR00254">
    <property type="entry name" value="GGDEF"/>
    <property type="match status" value="1"/>
</dbReference>
<dbReference type="Pfam" id="PF00990">
    <property type="entry name" value="GGDEF"/>
    <property type="match status" value="1"/>
</dbReference>
<dbReference type="InterPro" id="IPR013767">
    <property type="entry name" value="PAS_fold"/>
</dbReference>
<dbReference type="SMART" id="SM00091">
    <property type="entry name" value="PAS"/>
    <property type="match status" value="3"/>
</dbReference>
<dbReference type="GO" id="GO:1902201">
    <property type="term" value="P:negative regulation of bacterial-type flagellum-dependent cell motility"/>
    <property type="evidence" value="ECO:0007669"/>
    <property type="project" value="TreeGrafter"/>
</dbReference>
<dbReference type="InterPro" id="IPR001789">
    <property type="entry name" value="Sig_transdc_resp-reg_receiver"/>
</dbReference>
<sequence>MNAFKGKRILIVEDSRFQAQITANILNKYGYMTEIALTGEEAVEKVSGSRCPDLILMDIELGKGMDGVLAARTIQQFRDVPVVFLTAHTEKEIVEKIRTITGYGYVLKGAGEHVLVSTVEMALHLYEANAHANMYRQIFENSLNEIYIFHPATLKFIAVNRGARKNLGYTIEELSTMTPLDLEPELDPESFRALLEPLVGGMQEQLLFNTVHRRKDGSLYPAEIHLQLFGHSGEKVCVALIIDLTERRKMEEELRAREATLSAIMGSAREAIVMLDGQGNVTFWNPAGEQLFGYSREEILGKDLHRLVVPDESFYQTYQEAFKHFQLTGEGNVIGKTIELKAKHKDGRELDVKLSLSALRIRDAWHAVGIVRDISERKRFEKTLRNKERQLRLMLEGIPSPAWLINRERRILAQNKAAEMVGTKVGNYCWGSLHGTKSHPDECREAIEKSGTPLPGTKCYFCRGDEALDKNEPINSEVEFAGGIWDTWWIPLGEDTFLHYAADVTRYKKLEEELRRLSVTDALTGAYNRRYFEQVLEQENERARRTGSPFSLIMLDLDHFKSINDRFGHAAGDLVLKSLVDLINGRIRKIDCLARWGGEEFVILLPNTPVDKAAGLAEELRGQLSSMNIPGVGSVTASFGVAGYCPSDTADTLIMRADNMLYEAKSSGRNCVQHTGKCL</sequence>
<dbReference type="Pfam" id="PF00989">
    <property type="entry name" value="PAS"/>
    <property type="match status" value="1"/>
</dbReference>
<evidence type="ECO:0000313" key="9">
    <source>
        <dbReference type="Proteomes" id="UP000222564"/>
    </source>
</evidence>
<dbReference type="InterPro" id="IPR050469">
    <property type="entry name" value="Diguanylate_Cyclase"/>
</dbReference>
<comment type="function">
    <text evidence="2">May play the central regulatory role in sporulation. It may be an element of the effector pathway responsible for the activation of sporulation genes in response to nutritional stress. Spo0A may act in concert with spo0H (a sigma factor) to control the expression of some genes that are critical to the sporulation process.</text>
</comment>
<dbReference type="GO" id="GO:0005886">
    <property type="term" value="C:plasma membrane"/>
    <property type="evidence" value="ECO:0007669"/>
    <property type="project" value="TreeGrafter"/>
</dbReference>
<dbReference type="InterPro" id="IPR001610">
    <property type="entry name" value="PAC"/>
</dbReference>
<dbReference type="PROSITE" id="PS50112">
    <property type="entry name" value="PAS"/>
    <property type="match status" value="1"/>
</dbReference>
<dbReference type="FunFam" id="3.30.70.270:FF:000001">
    <property type="entry name" value="Diguanylate cyclase domain protein"/>
    <property type="match status" value="1"/>
</dbReference>
<evidence type="ECO:0000256" key="1">
    <source>
        <dbReference type="ARBA" id="ARBA00018672"/>
    </source>
</evidence>
<comment type="caution">
    <text evidence="8">The sequence shown here is derived from an EMBL/GenBank/DDBJ whole genome shotgun (WGS) entry which is preliminary data.</text>
</comment>
<keyword evidence="9" id="KW-1185">Reference proteome</keyword>
<evidence type="ECO:0000256" key="3">
    <source>
        <dbReference type="PROSITE-ProRule" id="PRU00169"/>
    </source>
</evidence>
<dbReference type="GO" id="GO:0006355">
    <property type="term" value="P:regulation of DNA-templated transcription"/>
    <property type="evidence" value="ECO:0007669"/>
    <property type="project" value="InterPro"/>
</dbReference>
<organism evidence="8 9">
    <name type="scientific">Desulforamulus profundi</name>
    <dbReference type="NCBI Taxonomy" id="1383067"/>
    <lineage>
        <taxon>Bacteria</taxon>
        <taxon>Bacillati</taxon>
        <taxon>Bacillota</taxon>
        <taxon>Clostridia</taxon>
        <taxon>Eubacteriales</taxon>
        <taxon>Peptococcaceae</taxon>
        <taxon>Desulforamulus</taxon>
    </lineage>
</organism>
<dbReference type="InterPro" id="IPR000700">
    <property type="entry name" value="PAS-assoc_C"/>
</dbReference>
<dbReference type="CDD" id="cd00130">
    <property type="entry name" value="PAS"/>
    <property type="match status" value="2"/>
</dbReference>
<dbReference type="PROSITE" id="PS50887">
    <property type="entry name" value="GGDEF"/>
    <property type="match status" value="1"/>
</dbReference>
<dbReference type="Pfam" id="PF13426">
    <property type="entry name" value="PAS_9"/>
    <property type="match status" value="1"/>
</dbReference>
<dbReference type="SUPFAM" id="SSF52172">
    <property type="entry name" value="CheY-like"/>
    <property type="match status" value="1"/>
</dbReference>
<protein>
    <recommendedName>
        <fullName evidence="1">Stage 0 sporulation protein A homolog</fullName>
    </recommendedName>
</protein>
<feature type="domain" description="GGDEF" evidence="7">
    <location>
        <begin position="548"/>
        <end position="677"/>
    </location>
</feature>
<dbReference type="Proteomes" id="UP000222564">
    <property type="component" value="Unassembled WGS sequence"/>
</dbReference>
<name>A0A2C6MDM6_9FIRM</name>
<dbReference type="PANTHER" id="PTHR45138:SF9">
    <property type="entry name" value="DIGUANYLATE CYCLASE DGCM-RELATED"/>
    <property type="match status" value="1"/>
</dbReference>
<dbReference type="InterPro" id="IPR043128">
    <property type="entry name" value="Rev_trsase/Diguanyl_cyclase"/>
</dbReference>
<dbReference type="Gene3D" id="3.30.70.270">
    <property type="match status" value="1"/>
</dbReference>
<dbReference type="NCBIfam" id="TIGR00229">
    <property type="entry name" value="sensory_box"/>
    <property type="match status" value="2"/>
</dbReference>